<accession>A0A161T432</accession>
<dbReference type="AlphaFoldDB" id="A0A161T432"/>
<dbReference type="EMBL" id="LJKE01000056">
    <property type="protein sequence ID" value="KZD63364.1"/>
    <property type="molecule type" value="Genomic_DNA"/>
</dbReference>
<reference evidence="1 2" key="1">
    <citation type="submission" date="2015-09" db="EMBL/GenBank/DDBJ databases">
        <title>Bacillus cereus food isolates.</title>
        <authorList>
            <person name="Boekhorst J."/>
        </authorList>
    </citation>
    <scope>NUCLEOTIDE SEQUENCE [LARGE SCALE GENOMIC DNA]</scope>
    <source>
        <strain evidence="1 2">B4088</strain>
    </source>
</reference>
<protein>
    <submittedName>
        <fullName evidence="1">Uncharacterized protein</fullName>
    </submittedName>
</protein>
<evidence type="ECO:0000313" key="2">
    <source>
        <dbReference type="Proteomes" id="UP000076482"/>
    </source>
</evidence>
<organism evidence="1 2">
    <name type="scientific">Bacillus cereus</name>
    <dbReference type="NCBI Taxonomy" id="1396"/>
    <lineage>
        <taxon>Bacteria</taxon>
        <taxon>Bacillati</taxon>
        <taxon>Bacillota</taxon>
        <taxon>Bacilli</taxon>
        <taxon>Bacillales</taxon>
        <taxon>Bacillaceae</taxon>
        <taxon>Bacillus</taxon>
        <taxon>Bacillus cereus group</taxon>
    </lineage>
</organism>
<comment type="caution">
    <text evidence="1">The sequence shown here is derived from an EMBL/GenBank/DDBJ whole genome shotgun (WGS) entry which is preliminary data.</text>
</comment>
<name>A0A161T432_BACCE</name>
<proteinExistence type="predicted"/>
<dbReference type="Proteomes" id="UP000076482">
    <property type="component" value="Unassembled WGS sequence"/>
</dbReference>
<dbReference type="RefSeq" id="WP_063261663.1">
    <property type="nucleotide sequence ID" value="NZ_LJKE01000056.1"/>
</dbReference>
<dbReference type="PATRIC" id="fig|1396.535.peg.3995"/>
<gene>
    <name evidence="1" type="ORF">B4088_3349</name>
</gene>
<evidence type="ECO:0000313" key="1">
    <source>
        <dbReference type="EMBL" id="KZD63364.1"/>
    </source>
</evidence>
<sequence length="201" mass="23337">MTNKLNNFHDIAKSLNTHIAKHSPEVFFNMSQEQAKHFYSFYTFNALIIKEDDRTYTATLKEIPLKVTATTQYLSAKKLSVSLLELTMDYSINLKSNNYLKENIGLAPYIANALFHTGNESKLDFESLFALINFKLETDKTPKRENSDTYIPQNDFEHIYNYLLVEKDDLKTAQTLLRTASLTKKQIHMVLEFLLQRVQVL</sequence>